<reference evidence="9 10" key="1">
    <citation type="submission" date="2024-11" db="EMBL/GenBank/DDBJ databases">
        <title>Adaptive evolution of stress response genes in parasites aligns with host niche diversity.</title>
        <authorList>
            <person name="Hahn C."/>
            <person name="Resl P."/>
        </authorList>
    </citation>
    <scope>NUCLEOTIDE SEQUENCE [LARGE SCALE GENOMIC DNA]</scope>
    <source>
        <strain evidence="9">EGGRZ-B1_66</strain>
        <tissue evidence="9">Body</tissue>
    </source>
</reference>
<dbReference type="PANTHER" id="PTHR24058:SF28">
    <property type="entry name" value="SERINE_THREONINE-PROTEIN KINASE MINIBRAIN"/>
    <property type="match status" value="1"/>
</dbReference>
<organism evidence="9 10">
    <name type="scientific">Cichlidogyrus casuarinus</name>
    <dbReference type="NCBI Taxonomy" id="1844966"/>
    <lineage>
        <taxon>Eukaryota</taxon>
        <taxon>Metazoa</taxon>
        <taxon>Spiralia</taxon>
        <taxon>Lophotrochozoa</taxon>
        <taxon>Platyhelminthes</taxon>
        <taxon>Monogenea</taxon>
        <taxon>Monopisthocotylea</taxon>
        <taxon>Dactylogyridea</taxon>
        <taxon>Ancyrocephalidae</taxon>
        <taxon>Cichlidogyrus</taxon>
    </lineage>
</organism>
<dbReference type="PROSITE" id="PS00108">
    <property type="entry name" value="PROTEIN_KINASE_ST"/>
    <property type="match status" value="1"/>
</dbReference>
<dbReference type="InterPro" id="IPR017441">
    <property type="entry name" value="Protein_kinase_ATP_BS"/>
</dbReference>
<dbReference type="GO" id="GO:0004674">
    <property type="term" value="F:protein serine/threonine kinase activity"/>
    <property type="evidence" value="ECO:0007669"/>
    <property type="project" value="UniProtKB-KW"/>
</dbReference>
<dbReference type="Proteomes" id="UP001626550">
    <property type="component" value="Unassembled WGS sequence"/>
</dbReference>
<keyword evidence="10" id="KW-1185">Reference proteome</keyword>
<evidence type="ECO:0000256" key="6">
    <source>
        <dbReference type="PROSITE-ProRule" id="PRU10141"/>
    </source>
</evidence>
<evidence type="ECO:0000256" key="7">
    <source>
        <dbReference type="SAM" id="MobiDB-lite"/>
    </source>
</evidence>
<gene>
    <name evidence="9" type="primary">DYRK1A_2</name>
    <name evidence="9" type="ORF">Ciccas_005429</name>
</gene>
<dbReference type="EMBL" id="JBJKFK010000636">
    <property type="protein sequence ID" value="KAL3315928.1"/>
    <property type="molecule type" value="Genomic_DNA"/>
</dbReference>
<evidence type="ECO:0000256" key="4">
    <source>
        <dbReference type="ARBA" id="ARBA00022777"/>
    </source>
</evidence>
<dbReference type="PROSITE" id="PS50011">
    <property type="entry name" value="PROTEIN_KINASE_DOM"/>
    <property type="match status" value="1"/>
</dbReference>
<feature type="region of interest" description="Disordered" evidence="7">
    <location>
        <begin position="622"/>
        <end position="641"/>
    </location>
</feature>
<keyword evidence="5 6" id="KW-0067">ATP-binding</keyword>
<accession>A0ABD2Q938</accession>
<dbReference type="PANTHER" id="PTHR24058">
    <property type="entry name" value="DUAL SPECIFICITY PROTEIN KINASE"/>
    <property type="match status" value="1"/>
</dbReference>
<feature type="binding site" evidence="6">
    <location>
        <position position="246"/>
    </location>
    <ligand>
        <name>ATP</name>
        <dbReference type="ChEBI" id="CHEBI:30616"/>
    </ligand>
</feature>
<evidence type="ECO:0000256" key="3">
    <source>
        <dbReference type="ARBA" id="ARBA00022741"/>
    </source>
</evidence>
<dbReference type="PROSITE" id="PS00107">
    <property type="entry name" value="PROTEIN_KINASE_ATP"/>
    <property type="match status" value="1"/>
</dbReference>
<evidence type="ECO:0000313" key="10">
    <source>
        <dbReference type="Proteomes" id="UP001626550"/>
    </source>
</evidence>
<proteinExistence type="predicted"/>
<protein>
    <submittedName>
        <fullName evidence="9">Dual specificity tyrosine-phosphorylation-regulated kinase 1A</fullName>
    </submittedName>
</protein>
<dbReference type="SUPFAM" id="SSF56112">
    <property type="entry name" value="Protein kinase-like (PK-like)"/>
    <property type="match status" value="1"/>
</dbReference>
<evidence type="ECO:0000256" key="1">
    <source>
        <dbReference type="ARBA" id="ARBA00022527"/>
    </source>
</evidence>
<keyword evidence="1" id="KW-0723">Serine/threonine-protein kinase</keyword>
<keyword evidence="3 6" id="KW-0547">Nucleotide-binding</keyword>
<comment type="caution">
    <text evidence="9">The sequence shown here is derived from an EMBL/GenBank/DDBJ whole genome shotgun (WGS) entry which is preliminary data.</text>
</comment>
<evidence type="ECO:0000256" key="2">
    <source>
        <dbReference type="ARBA" id="ARBA00022679"/>
    </source>
</evidence>
<dbReference type="InterPro" id="IPR011009">
    <property type="entry name" value="Kinase-like_dom_sf"/>
</dbReference>
<feature type="domain" description="Protein kinase" evidence="8">
    <location>
        <begin position="213"/>
        <end position="584"/>
    </location>
</feature>
<evidence type="ECO:0000259" key="8">
    <source>
        <dbReference type="PROSITE" id="PS50011"/>
    </source>
</evidence>
<dbReference type="Pfam" id="PF00069">
    <property type="entry name" value="Pkinase"/>
    <property type="match status" value="1"/>
</dbReference>
<evidence type="ECO:0000313" key="9">
    <source>
        <dbReference type="EMBL" id="KAL3315928.1"/>
    </source>
</evidence>
<keyword evidence="4 9" id="KW-0418">Kinase</keyword>
<name>A0ABD2Q938_9PLAT</name>
<dbReference type="InterPro" id="IPR000719">
    <property type="entry name" value="Prot_kinase_dom"/>
</dbReference>
<dbReference type="InterPro" id="IPR008271">
    <property type="entry name" value="Ser/Thr_kinase_AS"/>
</dbReference>
<evidence type="ECO:0000256" key="5">
    <source>
        <dbReference type="ARBA" id="ARBA00022840"/>
    </source>
</evidence>
<dbReference type="InterPro" id="IPR050494">
    <property type="entry name" value="Ser_Thr_dual-spec_kinase"/>
</dbReference>
<dbReference type="AlphaFoldDB" id="A0ABD2Q938"/>
<sequence length="641" mass="72109">MNQTASVEKSKWMSCLQDVALSLENYPNKPETDVTNVYGQIVTSDQLNSSKKCESKPEPIYSKLETYSRVSDKYQLPSNPTKTFAVTSDREHSHHGTRPLASLTKNILRTYRRIDEVSFKQVPKLRPIPKQAQNFYDTGTAAETCKLFLACLSLHLAQPTTLVQSSSTGSYVISVAHAQKQQNQKVASAKSQIQLDAELLKCFRVDSILQNRYKLIKTIGSGTFGQVFQAIDLHSGADVAVKVIRKRLCFMRQAFEEIKNLTFIMQFQDSGLIPGAEHFVRFHGYFMEHQHLCLVMDLLAGNLFQLLKNTQYRGVSLTLTRKFGAQLCEALFFLSHPQVNIIHCDLKPENIIMVNLKRSAIKVIDFGSSCRLDERPFQYIQSRFYRSPEVIFGLEYGFAIDTWSLGCILVELHIGDPLFPGENELDQLLKIIEVLGMPPASMIEASPKRDLFFESVSLADLIKLAPGEQLAQLSEEELLTRLPKDCVIESRRSSSGLPLSVLRPRRVWNGTDGASFECKFAGAQSRPLTRILGVYTKGPVGQHATKAGHELADYERFLDLIQRMLRYTPEERILPNAALQHPFFSFYTGQPPDPSNLVLAKKPDADNLASLPPGYVMAIGESKCNSDKSSRREGYLKPDDI</sequence>
<feature type="compositionally biased region" description="Basic and acidic residues" evidence="7">
    <location>
        <begin position="624"/>
        <end position="641"/>
    </location>
</feature>
<dbReference type="Gene3D" id="1.10.510.10">
    <property type="entry name" value="Transferase(Phosphotransferase) domain 1"/>
    <property type="match status" value="2"/>
</dbReference>
<keyword evidence="2" id="KW-0808">Transferase</keyword>
<dbReference type="SMART" id="SM00220">
    <property type="entry name" value="S_TKc"/>
    <property type="match status" value="1"/>
</dbReference>
<dbReference type="GO" id="GO:0005524">
    <property type="term" value="F:ATP binding"/>
    <property type="evidence" value="ECO:0007669"/>
    <property type="project" value="UniProtKB-UniRule"/>
</dbReference>